<name>A0A4C1XG43_EUMVA</name>
<gene>
    <name evidence="1" type="ORF">EVAR_52757_1</name>
</gene>
<reference evidence="1 2" key="1">
    <citation type="journal article" date="2019" name="Commun. Biol.">
        <title>The bagworm genome reveals a unique fibroin gene that provides high tensile strength.</title>
        <authorList>
            <person name="Kono N."/>
            <person name="Nakamura H."/>
            <person name="Ohtoshi R."/>
            <person name="Tomita M."/>
            <person name="Numata K."/>
            <person name="Arakawa K."/>
        </authorList>
    </citation>
    <scope>NUCLEOTIDE SEQUENCE [LARGE SCALE GENOMIC DNA]</scope>
</reference>
<evidence type="ECO:0000313" key="1">
    <source>
        <dbReference type="EMBL" id="GBP61269.1"/>
    </source>
</evidence>
<proteinExistence type="predicted"/>
<sequence>MYAIHVPLAIGPSNMQARKRRETTMPQDRLSRGPCTYKVEFHRCKKITTAASLRDNKKKAIRPPRAGGGGRCGAARGVNDRLACANFSLSLLGRGERRSSGEICLSVRTSAARWAGAPGRLRCCSAETQPENHFRPLGIKLRWNDLFYQLRIDVMEPRRLPTWLQHASGPGLPISRERWDDNTICAVNSPLRTRIETGISIGLGLRAIVKRAAAAAKTGYERVPLIGTRRWRDNAADGLGAFRCYPHVCLHQTRPDEIRGCRRRVTCPIRDSSRDRLGIGVTGYLHGSDPFRLPGAEAAG</sequence>
<dbReference type="AlphaFoldDB" id="A0A4C1XG43"/>
<organism evidence="1 2">
    <name type="scientific">Eumeta variegata</name>
    <name type="common">Bagworm moth</name>
    <name type="synonym">Eumeta japonica</name>
    <dbReference type="NCBI Taxonomy" id="151549"/>
    <lineage>
        <taxon>Eukaryota</taxon>
        <taxon>Metazoa</taxon>
        <taxon>Ecdysozoa</taxon>
        <taxon>Arthropoda</taxon>
        <taxon>Hexapoda</taxon>
        <taxon>Insecta</taxon>
        <taxon>Pterygota</taxon>
        <taxon>Neoptera</taxon>
        <taxon>Endopterygota</taxon>
        <taxon>Lepidoptera</taxon>
        <taxon>Glossata</taxon>
        <taxon>Ditrysia</taxon>
        <taxon>Tineoidea</taxon>
        <taxon>Psychidae</taxon>
        <taxon>Oiketicinae</taxon>
        <taxon>Eumeta</taxon>
    </lineage>
</organism>
<dbReference type="EMBL" id="BGZK01000809">
    <property type="protein sequence ID" value="GBP61269.1"/>
    <property type="molecule type" value="Genomic_DNA"/>
</dbReference>
<dbReference type="Proteomes" id="UP000299102">
    <property type="component" value="Unassembled WGS sequence"/>
</dbReference>
<keyword evidence="2" id="KW-1185">Reference proteome</keyword>
<comment type="caution">
    <text evidence="1">The sequence shown here is derived from an EMBL/GenBank/DDBJ whole genome shotgun (WGS) entry which is preliminary data.</text>
</comment>
<accession>A0A4C1XG43</accession>
<protein>
    <submittedName>
        <fullName evidence="1">Uncharacterized protein</fullName>
    </submittedName>
</protein>
<evidence type="ECO:0000313" key="2">
    <source>
        <dbReference type="Proteomes" id="UP000299102"/>
    </source>
</evidence>